<geneLocation type="plasmid" evidence="1">
    <name>pAPEC-O2-ColV</name>
</geneLocation>
<gene>
    <name evidence="1" type="ORF">O2ColV174</name>
</gene>
<dbReference type="AlphaFoldDB" id="Q2TTU8"/>
<evidence type="ECO:0000313" key="1">
    <source>
        <dbReference type="EMBL" id="ABC42276.1"/>
    </source>
</evidence>
<organism evidence="1">
    <name type="scientific">Escherichia coli</name>
    <dbReference type="NCBI Taxonomy" id="562"/>
    <lineage>
        <taxon>Bacteria</taxon>
        <taxon>Pseudomonadati</taxon>
        <taxon>Pseudomonadota</taxon>
        <taxon>Gammaproteobacteria</taxon>
        <taxon>Enterobacterales</taxon>
        <taxon>Enterobacteriaceae</taxon>
        <taxon>Escherichia</taxon>
    </lineage>
</organism>
<proteinExistence type="predicted"/>
<name>Q2TTU8_ECOLX</name>
<dbReference type="EMBL" id="AY545598">
    <property type="protein sequence ID" value="ABC42276.1"/>
    <property type="molecule type" value="Genomic_DNA"/>
</dbReference>
<keyword evidence="1" id="KW-0614">Plasmid</keyword>
<accession>Q2TTU8</accession>
<protein>
    <submittedName>
        <fullName evidence="1">Uncharacterized protein</fullName>
    </submittedName>
</protein>
<reference evidence="1" key="1">
    <citation type="journal article" date="2006" name="Infect. Immun.">
        <title>Acquisition of avian pathogenic Escherichia coli plasmids by a commensal E. coli isolate enhances its abilities to kill chicken embryos, grow in human urine, and colonize the murine kidney.</title>
        <authorList>
            <person name="Skyberg J.A."/>
            <person name="Johnson T.J."/>
            <person name="Johnson J.R."/>
            <person name="Clabots C."/>
            <person name="Logue C.M."/>
            <person name="Nolan L.K."/>
        </authorList>
    </citation>
    <scope>NUCLEOTIDE SEQUENCE</scope>
    <source>
        <strain evidence="1">A2363</strain>
        <plasmid evidence="1">pAPEC-O2-ColV</plasmid>
    </source>
</reference>
<sequence>MIFYFCTMNLLYAYMCRKSHFIKKNIKFSPILLHTPSFMLLLSVHRKTPSFSGDIRRCFPPNQVSAAIQCIGG</sequence>